<sequence>MLLSQAQCTTHGRSAPLLVASNSPRRRVRLLPPPPCHGAAEEHTHGGAAASAAESLPRHVAVVMDGNGRWSRARGLPMEEGHRAGQRALERTVRLSRASGVRALTAFAFSHENLSRPKAEVDYLMRSLEAYIHDNVDEFSSEGVRLHVIGDSPNRPAFLLKAAREACEATSHNSDLIFMLAIGYSGRRDIVQACRGLADDARRGRLRPDDIDDARIAGRLATSVAGNALACPDLLVRTSGEQRLRNFLLWQSAYSELYFTDTMWPDFDEGEYLKALASYQTRDRRFGKRKS</sequence>
<dbReference type="EC" id="2.5.1.-" evidence="2"/>
<dbReference type="PANTHER" id="PTHR10291:SF15">
    <property type="entry name" value="ALKYL TRANSFERASE"/>
    <property type="match status" value="1"/>
</dbReference>
<dbReference type="NCBIfam" id="TIGR00055">
    <property type="entry name" value="uppS"/>
    <property type="match status" value="1"/>
</dbReference>
<keyword evidence="5" id="KW-1185">Reference proteome</keyword>
<organism evidence="4 5">
    <name type="scientific">Eragrostis curvula</name>
    <name type="common">weeping love grass</name>
    <dbReference type="NCBI Taxonomy" id="38414"/>
    <lineage>
        <taxon>Eukaryota</taxon>
        <taxon>Viridiplantae</taxon>
        <taxon>Streptophyta</taxon>
        <taxon>Embryophyta</taxon>
        <taxon>Tracheophyta</taxon>
        <taxon>Spermatophyta</taxon>
        <taxon>Magnoliopsida</taxon>
        <taxon>Liliopsida</taxon>
        <taxon>Poales</taxon>
        <taxon>Poaceae</taxon>
        <taxon>PACMAD clade</taxon>
        <taxon>Chloridoideae</taxon>
        <taxon>Eragrostideae</taxon>
        <taxon>Eragrostidinae</taxon>
        <taxon>Eragrostis</taxon>
    </lineage>
</organism>
<dbReference type="InterPro" id="IPR036424">
    <property type="entry name" value="UPP_synth-like_sf"/>
</dbReference>
<evidence type="ECO:0000256" key="1">
    <source>
        <dbReference type="ARBA" id="ARBA00022679"/>
    </source>
</evidence>
<name>A0A5J9VUF1_9POAL</name>
<dbReference type="Gramene" id="TVU39383">
    <property type="protein sequence ID" value="TVU39383"/>
    <property type="gene ID" value="EJB05_12797"/>
</dbReference>
<dbReference type="Proteomes" id="UP000324897">
    <property type="component" value="Chromosome 4"/>
</dbReference>
<dbReference type="EMBL" id="RWGY01000007">
    <property type="protein sequence ID" value="TVU39383.1"/>
    <property type="molecule type" value="Genomic_DNA"/>
</dbReference>
<keyword evidence="1 2" id="KW-0808">Transferase</keyword>
<protein>
    <recommendedName>
        <fullName evidence="2">Alkyl transferase</fullName>
        <ecNumber evidence="2">2.5.1.-</ecNumber>
    </recommendedName>
</protein>
<comment type="caution">
    <text evidence="4">The sequence shown here is derived from an EMBL/GenBank/DDBJ whole genome shotgun (WGS) entry which is preliminary data.</text>
</comment>
<evidence type="ECO:0000256" key="2">
    <source>
        <dbReference type="RuleBase" id="RU363018"/>
    </source>
</evidence>
<dbReference type="InterPro" id="IPR001441">
    <property type="entry name" value="UPP_synth-like"/>
</dbReference>
<dbReference type="OrthoDB" id="4173905at2759"/>
<evidence type="ECO:0000313" key="4">
    <source>
        <dbReference type="EMBL" id="TVU39383.1"/>
    </source>
</evidence>
<accession>A0A5J9VUF1</accession>
<evidence type="ECO:0000256" key="3">
    <source>
        <dbReference type="SAM" id="MobiDB-lite"/>
    </source>
</evidence>
<dbReference type="GO" id="GO:0016094">
    <property type="term" value="P:polyprenol biosynthetic process"/>
    <property type="evidence" value="ECO:0007669"/>
    <property type="project" value="TreeGrafter"/>
</dbReference>
<feature type="region of interest" description="Disordered" evidence="3">
    <location>
        <begin position="24"/>
        <end position="54"/>
    </location>
</feature>
<dbReference type="HAMAP" id="MF_01139">
    <property type="entry name" value="ISPT"/>
    <property type="match status" value="1"/>
</dbReference>
<dbReference type="AlphaFoldDB" id="A0A5J9VUF1"/>
<dbReference type="GO" id="GO:0005737">
    <property type="term" value="C:cytoplasm"/>
    <property type="evidence" value="ECO:0007669"/>
    <property type="project" value="UniProtKB-ARBA"/>
</dbReference>
<reference evidence="4 5" key="1">
    <citation type="journal article" date="2019" name="Sci. Rep.">
        <title>A high-quality genome of Eragrostis curvula grass provides insights into Poaceae evolution and supports new strategies to enhance forage quality.</title>
        <authorList>
            <person name="Carballo J."/>
            <person name="Santos B.A.C.M."/>
            <person name="Zappacosta D."/>
            <person name="Garbus I."/>
            <person name="Selva J.P."/>
            <person name="Gallo C.A."/>
            <person name="Diaz A."/>
            <person name="Albertini E."/>
            <person name="Caccamo M."/>
            <person name="Echenique V."/>
        </authorList>
    </citation>
    <scope>NUCLEOTIDE SEQUENCE [LARGE SCALE GENOMIC DNA]</scope>
    <source>
        <strain evidence="5">cv. Victoria</strain>
        <tissue evidence="4">Leaf</tissue>
    </source>
</reference>
<feature type="non-terminal residue" evidence="4">
    <location>
        <position position="1"/>
    </location>
</feature>
<dbReference type="Gene3D" id="3.40.1180.10">
    <property type="entry name" value="Decaprenyl diphosphate synthase-like"/>
    <property type="match status" value="1"/>
</dbReference>
<comment type="similarity">
    <text evidence="2">Belongs to the UPP synthase family.</text>
</comment>
<proteinExistence type="inferred from homology"/>
<dbReference type="SUPFAM" id="SSF64005">
    <property type="entry name" value="Undecaprenyl diphosphate synthase"/>
    <property type="match status" value="1"/>
</dbReference>
<dbReference type="Pfam" id="PF01255">
    <property type="entry name" value="Prenyltransf"/>
    <property type="match status" value="1"/>
</dbReference>
<gene>
    <name evidence="4" type="ORF">EJB05_12797</name>
</gene>
<dbReference type="PANTHER" id="PTHR10291">
    <property type="entry name" value="DEHYDRODOLICHYL DIPHOSPHATE SYNTHASE FAMILY MEMBER"/>
    <property type="match status" value="1"/>
</dbReference>
<dbReference type="GO" id="GO:0045547">
    <property type="term" value="F:ditrans,polycis-polyprenyl diphosphate synthase [(2E,6E)-farnesyl diphosphate specific] activity"/>
    <property type="evidence" value="ECO:0007669"/>
    <property type="project" value="TreeGrafter"/>
</dbReference>
<dbReference type="CDD" id="cd00475">
    <property type="entry name" value="Cis_IPPS"/>
    <property type="match status" value="1"/>
</dbReference>
<dbReference type="FunFam" id="3.40.1180.10:FF:000001">
    <property type="entry name" value="(2E,6E)-farnesyl-diphosphate-specific ditrans,polycis-undecaprenyl-diphosphate synthase"/>
    <property type="match status" value="1"/>
</dbReference>
<evidence type="ECO:0000313" key="5">
    <source>
        <dbReference type="Proteomes" id="UP000324897"/>
    </source>
</evidence>